<comment type="subcellular location">
    <subcellularLocation>
        <location evidence="1">Nucleus</location>
    </subcellularLocation>
</comment>
<dbReference type="PANTHER" id="PTHR32194">
    <property type="entry name" value="METALLOPROTEASE TLDD"/>
    <property type="match status" value="1"/>
</dbReference>
<dbReference type="AlphaFoldDB" id="A0A165B5W5"/>
<dbReference type="InterPro" id="IPR029055">
    <property type="entry name" value="Ntn_hydrolases_N"/>
</dbReference>
<gene>
    <name evidence="4" type="ORF">LAESUDRAFT_718228</name>
</gene>
<keyword evidence="2" id="KW-0963">Cytoplasm</keyword>
<dbReference type="InParanoid" id="A0A165B5W5"/>
<evidence type="ECO:0000256" key="2">
    <source>
        <dbReference type="ARBA" id="ARBA00022490"/>
    </source>
</evidence>
<protein>
    <submittedName>
        <fullName evidence="4">Uncharacterized protein</fullName>
    </submittedName>
</protein>
<dbReference type="OrthoDB" id="268479at2759"/>
<dbReference type="InterPro" id="IPR001353">
    <property type="entry name" value="Proteasome_sua/b"/>
</dbReference>
<dbReference type="Gene3D" id="3.60.20.10">
    <property type="entry name" value="Glutamine Phosphoribosylpyrophosphate, subunit 1, domain 1"/>
    <property type="match status" value="1"/>
</dbReference>
<reference evidence="4 5" key="1">
    <citation type="journal article" date="2016" name="Mol. Biol. Evol.">
        <title>Comparative Genomics of Early-Diverging Mushroom-Forming Fungi Provides Insights into the Origins of Lignocellulose Decay Capabilities.</title>
        <authorList>
            <person name="Nagy L.G."/>
            <person name="Riley R."/>
            <person name="Tritt A."/>
            <person name="Adam C."/>
            <person name="Daum C."/>
            <person name="Floudas D."/>
            <person name="Sun H."/>
            <person name="Yadav J.S."/>
            <person name="Pangilinan J."/>
            <person name="Larsson K.H."/>
            <person name="Matsuura K."/>
            <person name="Barry K."/>
            <person name="Labutti K."/>
            <person name="Kuo R."/>
            <person name="Ohm R.A."/>
            <person name="Bhattacharya S.S."/>
            <person name="Shirouzu T."/>
            <person name="Yoshinaga Y."/>
            <person name="Martin F.M."/>
            <person name="Grigoriev I.V."/>
            <person name="Hibbett D.S."/>
        </authorList>
    </citation>
    <scope>NUCLEOTIDE SEQUENCE [LARGE SCALE GENOMIC DNA]</scope>
    <source>
        <strain evidence="4 5">93-53</strain>
    </source>
</reference>
<evidence type="ECO:0000256" key="1">
    <source>
        <dbReference type="ARBA" id="ARBA00004123"/>
    </source>
</evidence>
<dbReference type="FunCoup" id="A0A165B5W5">
    <property type="interactions" value="647"/>
</dbReference>
<dbReference type="GO" id="GO:0005839">
    <property type="term" value="C:proteasome core complex"/>
    <property type="evidence" value="ECO:0007669"/>
    <property type="project" value="InterPro"/>
</dbReference>
<dbReference type="STRING" id="1314785.A0A165B5W5"/>
<organism evidence="4 5">
    <name type="scientific">Laetiporus sulphureus 93-53</name>
    <dbReference type="NCBI Taxonomy" id="1314785"/>
    <lineage>
        <taxon>Eukaryota</taxon>
        <taxon>Fungi</taxon>
        <taxon>Dikarya</taxon>
        <taxon>Basidiomycota</taxon>
        <taxon>Agaricomycotina</taxon>
        <taxon>Agaricomycetes</taxon>
        <taxon>Polyporales</taxon>
        <taxon>Laetiporus</taxon>
    </lineage>
</organism>
<evidence type="ECO:0000256" key="3">
    <source>
        <dbReference type="ARBA" id="ARBA00022942"/>
    </source>
</evidence>
<sequence length="172" mass="18981">MFVKQVNQRLKTMLYTHRFFPYHVYNLLGGIEEDGSGAVYTFNPVGSYEHEACRATGAAQSLVQPFLDNQAYVPSCGEPEMSLPWIYHKNQLAAPGTTHPAHLLLLDVPSIVIDSFTSATERYIEVGGGLEMYVVLANGRSAQGLASINGLAKITTKAEGDRMFVIRELKKD</sequence>
<evidence type="ECO:0000313" key="5">
    <source>
        <dbReference type="Proteomes" id="UP000076871"/>
    </source>
</evidence>
<proteinExistence type="predicted"/>
<dbReference type="EMBL" id="KV427689">
    <property type="protein sequence ID" value="KZT00309.1"/>
    <property type="molecule type" value="Genomic_DNA"/>
</dbReference>
<dbReference type="RefSeq" id="XP_040758049.1">
    <property type="nucleotide sequence ID" value="XM_040907410.1"/>
</dbReference>
<dbReference type="PANTHER" id="PTHR32194:SF2">
    <property type="entry name" value="PROTEASOME SUBUNIT BETA TYPE-1"/>
    <property type="match status" value="1"/>
</dbReference>
<dbReference type="SUPFAM" id="SSF56235">
    <property type="entry name" value="N-terminal nucleophile aminohydrolases (Ntn hydrolases)"/>
    <property type="match status" value="1"/>
</dbReference>
<accession>A0A165B5W5</accession>
<evidence type="ECO:0000313" key="4">
    <source>
        <dbReference type="EMBL" id="KZT00309.1"/>
    </source>
</evidence>
<dbReference type="Proteomes" id="UP000076871">
    <property type="component" value="Unassembled WGS sequence"/>
</dbReference>
<dbReference type="GO" id="GO:0005737">
    <property type="term" value="C:cytoplasm"/>
    <property type="evidence" value="ECO:0007669"/>
    <property type="project" value="TreeGrafter"/>
</dbReference>
<keyword evidence="3" id="KW-0647">Proteasome</keyword>
<dbReference type="InterPro" id="IPR023333">
    <property type="entry name" value="Proteasome_suB-type"/>
</dbReference>
<name>A0A165B5W5_9APHY</name>
<dbReference type="GO" id="GO:0005634">
    <property type="term" value="C:nucleus"/>
    <property type="evidence" value="ECO:0007669"/>
    <property type="project" value="UniProtKB-SubCell"/>
</dbReference>
<dbReference type="GO" id="GO:0051603">
    <property type="term" value="P:proteolysis involved in protein catabolic process"/>
    <property type="evidence" value="ECO:0007669"/>
    <property type="project" value="InterPro"/>
</dbReference>
<dbReference type="Pfam" id="PF00227">
    <property type="entry name" value="Proteasome"/>
    <property type="match status" value="1"/>
</dbReference>
<dbReference type="GeneID" id="63824439"/>
<keyword evidence="5" id="KW-1185">Reference proteome</keyword>